<sequence>MRRNFGRKYKPTPGLAWHARDSSVVGVPRKPQREIARIMSATPQQMERRVCAPGRRSVRDAAPKREGGRSTLFCIHCTRAFKGIMGMFRFVAIALKFRF</sequence>
<evidence type="ECO:0000313" key="1">
    <source>
        <dbReference type="EMBL" id="GIY01613.1"/>
    </source>
</evidence>
<proteinExistence type="predicted"/>
<organism evidence="1 2">
    <name type="scientific">Caerostris darwini</name>
    <dbReference type="NCBI Taxonomy" id="1538125"/>
    <lineage>
        <taxon>Eukaryota</taxon>
        <taxon>Metazoa</taxon>
        <taxon>Ecdysozoa</taxon>
        <taxon>Arthropoda</taxon>
        <taxon>Chelicerata</taxon>
        <taxon>Arachnida</taxon>
        <taxon>Araneae</taxon>
        <taxon>Araneomorphae</taxon>
        <taxon>Entelegynae</taxon>
        <taxon>Araneoidea</taxon>
        <taxon>Araneidae</taxon>
        <taxon>Caerostris</taxon>
    </lineage>
</organism>
<keyword evidence="2" id="KW-1185">Reference proteome</keyword>
<dbReference type="Proteomes" id="UP001054837">
    <property type="component" value="Unassembled WGS sequence"/>
</dbReference>
<dbReference type="AlphaFoldDB" id="A0AAV4PVJ9"/>
<reference evidence="1 2" key="1">
    <citation type="submission" date="2021-06" db="EMBL/GenBank/DDBJ databases">
        <title>Caerostris darwini draft genome.</title>
        <authorList>
            <person name="Kono N."/>
            <person name="Arakawa K."/>
        </authorList>
    </citation>
    <scope>NUCLEOTIDE SEQUENCE [LARGE SCALE GENOMIC DNA]</scope>
</reference>
<dbReference type="EMBL" id="BPLQ01003595">
    <property type="protein sequence ID" value="GIY01613.1"/>
    <property type="molecule type" value="Genomic_DNA"/>
</dbReference>
<evidence type="ECO:0000313" key="2">
    <source>
        <dbReference type="Proteomes" id="UP001054837"/>
    </source>
</evidence>
<accession>A0AAV4PVJ9</accession>
<name>A0AAV4PVJ9_9ARAC</name>
<protein>
    <submittedName>
        <fullName evidence="1">Uncharacterized protein</fullName>
    </submittedName>
</protein>
<comment type="caution">
    <text evidence="1">The sequence shown here is derived from an EMBL/GenBank/DDBJ whole genome shotgun (WGS) entry which is preliminary data.</text>
</comment>
<gene>
    <name evidence="1" type="ORF">CDAR_276201</name>
</gene>